<keyword evidence="1" id="KW-0597">Phosphoprotein</keyword>
<feature type="compositionally biased region" description="Pro residues" evidence="2">
    <location>
        <begin position="240"/>
        <end position="251"/>
    </location>
</feature>
<dbReference type="PANTHER" id="PTHR21669:SF28">
    <property type="entry name" value="YEMANUCLEIN"/>
    <property type="match status" value="1"/>
</dbReference>
<feature type="domain" description="Hpc2-related" evidence="3">
    <location>
        <begin position="72"/>
        <end position="122"/>
    </location>
</feature>
<dbReference type="InterPro" id="IPR026947">
    <property type="entry name" value="UBN_middle_dom"/>
</dbReference>
<feature type="domain" description="Ubinuclein middle" evidence="4">
    <location>
        <begin position="249"/>
        <end position="445"/>
    </location>
</feature>
<dbReference type="InterPro" id="IPR014840">
    <property type="entry name" value="HRD"/>
</dbReference>
<dbReference type="AlphaFoldDB" id="A0A0R3T489"/>
<evidence type="ECO:0000259" key="3">
    <source>
        <dbReference type="Pfam" id="PF08729"/>
    </source>
</evidence>
<evidence type="ECO:0000256" key="2">
    <source>
        <dbReference type="SAM" id="MobiDB-lite"/>
    </source>
</evidence>
<dbReference type="Proteomes" id="UP000278807">
    <property type="component" value="Unassembled WGS sequence"/>
</dbReference>
<proteinExistence type="predicted"/>
<feature type="region of interest" description="Disordered" evidence="2">
    <location>
        <begin position="217"/>
        <end position="253"/>
    </location>
</feature>
<evidence type="ECO:0000259" key="4">
    <source>
        <dbReference type="Pfam" id="PF14075"/>
    </source>
</evidence>
<accession>A0A0R3T489</accession>
<dbReference type="PANTHER" id="PTHR21669">
    <property type="entry name" value="CAPZ-INTERACTING PROTEIN AND RELATED PROTEINS"/>
    <property type="match status" value="1"/>
</dbReference>
<name>A0A0R3T489_RODNA</name>
<protein>
    <submittedName>
        <fullName evidence="7">HUN domain-containing protein</fullName>
    </submittedName>
</protein>
<dbReference type="Pfam" id="PF08729">
    <property type="entry name" value="HUN"/>
    <property type="match status" value="1"/>
</dbReference>
<evidence type="ECO:0000313" key="6">
    <source>
        <dbReference type="Proteomes" id="UP000278807"/>
    </source>
</evidence>
<dbReference type="STRING" id="102285.A0A0R3T489"/>
<gene>
    <name evidence="5" type="ORF">HNAJ_LOCUS1867</name>
</gene>
<dbReference type="GO" id="GO:0005634">
    <property type="term" value="C:nucleus"/>
    <property type="evidence" value="ECO:0007669"/>
    <property type="project" value="TreeGrafter"/>
</dbReference>
<feature type="region of interest" description="Disordered" evidence="2">
    <location>
        <begin position="533"/>
        <end position="616"/>
    </location>
</feature>
<organism evidence="7">
    <name type="scientific">Rodentolepis nana</name>
    <name type="common">Dwarf tapeworm</name>
    <name type="synonym">Hymenolepis nana</name>
    <dbReference type="NCBI Taxonomy" id="102285"/>
    <lineage>
        <taxon>Eukaryota</taxon>
        <taxon>Metazoa</taxon>
        <taxon>Spiralia</taxon>
        <taxon>Lophotrochozoa</taxon>
        <taxon>Platyhelminthes</taxon>
        <taxon>Cestoda</taxon>
        <taxon>Eucestoda</taxon>
        <taxon>Cyclophyllidea</taxon>
        <taxon>Hymenolepididae</taxon>
        <taxon>Rodentolepis</taxon>
    </lineage>
</organism>
<sequence>MADKTFVFELNLDENENNNEFSYLELVKDKLGNRAPSDPFGEDDTTELMEIARQFERKYGDMVTVNKKGRKRKLRVADYRDLGAGYDSGDSFIDDSEYVELVVPPTVRTRFEGFFINTGTLEMLEDKSIDIEAPPPPKQPKLDIPSNKRPAVKKDKSKSATDTQLLERAVKQLSVPNAVASTAAKSSMITNGVSGVTSSLDAVFDSVISAGASADNLITPSPSTQPQLSPIPNAPQSTPSAPPPPTLPPLPDDLNAEVQKLLAMKSTSQGGTAKSLFTPQIEGALLRFDELLMKKNLKKATRSGTYAYMAAKLGIKSKTLLARLRKLKDAQNGSSLDPILDRLRNAVKSAMVDVRTSYERDMGYYQTRLSAWEREKLTNPEAKRPGVPKKKFPFNALCKSYLEAVVSHHMESVFRETKTYPDQDKMKTFFVGLMSIWPEGWISVKKSNGHAASVASEGVNTGGSSLPAITPPVSLVLTPPKLAPPVSATPVRNPPSVASAMGAASAVQSGVAVELSSAKSTTNSNPYVLQFASSSPNAGHKKETPKATVPPFIDLTETNSSSVASNCGKQQHMTSSTVPATPVNRSMNFSPPRITASKSGTSKPTSSVPANSAGPQRRIVLNASSSTNSPVVSSSTVLSRPQLPSVTVPVAQFLGRNPTSSPIATTVSSQLQQQASAFV</sequence>
<feature type="compositionally biased region" description="Polar residues" evidence="2">
    <location>
        <begin position="556"/>
        <end position="589"/>
    </location>
</feature>
<evidence type="ECO:0000313" key="7">
    <source>
        <dbReference type="WBParaSite" id="HNAJ_0000186801-mRNA-1"/>
    </source>
</evidence>
<dbReference type="Pfam" id="PF14075">
    <property type="entry name" value="UBN_AB"/>
    <property type="match status" value="1"/>
</dbReference>
<feature type="region of interest" description="Disordered" evidence="2">
    <location>
        <begin position="130"/>
        <end position="163"/>
    </location>
</feature>
<dbReference type="OrthoDB" id="68076at2759"/>
<dbReference type="EMBL" id="UZAE01000802">
    <property type="protein sequence ID" value="VDN97726.1"/>
    <property type="molecule type" value="Genomic_DNA"/>
</dbReference>
<reference evidence="7" key="1">
    <citation type="submission" date="2017-02" db="UniProtKB">
        <authorList>
            <consortium name="WormBaseParasite"/>
        </authorList>
    </citation>
    <scope>IDENTIFICATION</scope>
</reference>
<evidence type="ECO:0000313" key="5">
    <source>
        <dbReference type="EMBL" id="VDN97726.1"/>
    </source>
</evidence>
<dbReference type="WBParaSite" id="HNAJ_0000186801-mRNA-1">
    <property type="protein sequence ID" value="HNAJ_0000186801-mRNA-1"/>
    <property type="gene ID" value="HNAJ_0000186801"/>
</dbReference>
<evidence type="ECO:0000256" key="1">
    <source>
        <dbReference type="ARBA" id="ARBA00022553"/>
    </source>
</evidence>
<feature type="compositionally biased region" description="Polar residues" evidence="2">
    <location>
        <begin position="596"/>
        <end position="614"/>
    </location>
</feature>
<feature type="compositionally biased region" description="Low complexity" evidence="2">
    <location>
        <begin position="218"/>
        <end position="239"/>
    </location>
</feature>
<reference evidence="5 6" key="2">
    <citation type="submission" date="2018-11" db="EMBL/GenBank/DDBJ databases">
        <authorList>
            <consortium name="Pathogen Informatics"/>
        </authorList>
    </citation>
    <scope>NUCLEOTIDE SEQUENCE [LARGE SCALE GENOMIC DNA]</scope>
</reference>
<dbReference type="GO" id="GO:0006325">
    <property type="term" value="P:chromatin organization"/>
    <property type="evidence" value="ECO:0007669"/>
    <property type="project" value="TreeGrafter"/>
</dbReference>
<keyword evidence="6" id="KW-1185">Reference proteome</keyword>